<reference evidence="10 11" key="2">
    <citation type="submission" date="2019-02" db="EMBL/GenBank/DDBJ databases">
        <title>Draft Genome Sequences of Six Type Strains of the Genus Massilia.</title>
        <authorList>
            <person name="Miess H."/>
            <person name="Frediansyhah A."/>
            <person name="Gross H."/>
        </authorList>
    </citation>
    <scope>NUCLEOTIDE SEQUENCE [LARGE SCALE GENOMIC DNA]</scope>
    <source>
        <strain evidence="10 11">DSM 17472</strain>
    </source>
</reference>
<name>A0A411X595_9BURK</name>
<feature type="domain" description="DUF5935" evidence="8">
    <location>
        <begin position="1"/>
        <end position="187"/>
    </location>
</feature>
<proteinExistence type="predicted"/>
<dbReference type="GO" id="GO:0016020">
    <property type="term" value="C:membrane"/>
    <property type="evidence" value="ECO:0007669"/>
    <property type="project" value="UniProtKB-SubCell"/>
</dbReference>
<dbReference type="EMBL" id="BMWV01000001">
    <property type="protein sequence ID" value="GGY25336.1"/>
    <property type="molecule type" value="Genomic_DNA"/>
</dbReference>
<evidence type="ECO:0000256" key="4">
    <source>
        <dbReference type="ARBA" id="ARBA00023136"/>
    </source>
</evidence>
<feature type="domain" description="O-antigen ligase-related" evidence="7">
    <location>
        <begin position="202"/>
        <end position="338"/>
    </location>
</feature>
<keyword evidence="10" id="KW-0436">Ligase</keyword>
<evidence type="ECO:0000313" key="9">
    <source>
        <dbReference type="EMBL" id="GGY25336.1"/>
    </source>
</evidence>
<dbReference type="AlphaFoldDB" id="A0A411X595"/>
<feature type="transmembrane region" description="Helical" evidence="6">
    <location>
        <begin position="73"/>
        <end position="95"/>
    </location>
</feature>
<reference evidence="9" key="3">
    <citation type="submission" date="2022-12" db="EMBL/GenBank/DDBJ databases">
        <authorList>
            <person name="Sun Q."/>
            <person name="Kim S."/>
        </authorList>
    </citation>
    <scope>NUCLEOTIDE SEQUENCE</scope>
    <source>
        <strain evidence="9">KCTC 12343</strain>
    </source>
</reference>
<dbReference type="InterPro" id="IPR045979">
    <property type="entry name" value="DUF5935"/>
</dbReference>
<feature type="transmembrane region" description="Helical" evidence="6">
    <location>
        <begin position="202"/>
        <end position="231"/>
    </location>
</feature>
<evidence type="ECO:0000259" key="8">
    <source>
        <dbReference type="Pfam" id="PF19358"/>
    </source>
</evidence>
<dbReference type="PANTHER" id="PTHR37422:SF13">
    <property type="entry name" value="LIPOPOLYSACCHARIDE BIOSYNTHESIS PROTEIN PA4999-RELATED"/>
    <property type="match status" value="1"/>
</dbReference>
<feature type="transmembrane region" description="Helical" evidence="6">
    <location>
        <begin position="101"/>
        <end position="122"/>
    </location>
</feature>
<keyword evidence="2 6" id="KW-0812">Transmembrane</keyword>
<dbReference type="EMBL" id="CP036401">
    <property type="protein sequence ID" value="QBI04190.1"/>
    <property type="molecule type" value="Genomic_DNA"/>
</dbReference>
<comment type="subcellular location">
    <subcellularLocation>
        <location evidence="1">Membrane</location>
        <topology evidence="1">Multi-pass membrane protein</topology>
    </subcellularLocation>
</comment>
<evidence type="ECO:0000256" key="6">
    <source>
        <dbReference type="SAM" id="Phobius"/>
    </source>
</evidence>
<dbReference type="Pfam" id="PF04932">
    <property type="entry name" value="Wzy_C"/>
    <property type="match status" value="1"/>
</dbReference>
<dbReference type="InterPro" id="IPR007016">
    <property type="entry name" value="O-antigen_ligase-rel_domated"/>
</dbReference>
<dbReference type="InterPro" id="IPR051533">
    <property type="entry name" value="WaaL-like"/>
</dbReference>
<evidence type="ECO:0000313" key="12">
    <source>
        <dbReference type="Proteomes" id="UP000628442"/>
    </source>
</evidence>
<feature type="transmembrane region" description="Helical" evidence="6">
    <location>
        <begin position="331"/>
        <end position="352"/>
    </location>
</feature>
<protein>
    <submittedName>
        <fullName evidence="9">O-antigen polymerase</fullName>
    </submittedName>
    <submittedName>
        <fullName evidence="10">O-glycosylation ligase, exosortase A system-associated</fullName>
    </submittedName>
</protein>
<feature type="region of interest" description="Disordered" evidence="5">
    <location>
        <begin position="419"/>
        <end position="444"/>
    </location>
</feature>
<reference evidence="9" key="1">
    <citation type="journal article" date="2014" name="Int. J. Syst. Evol. Microbiol.">
        <title>Complete genome sequence of Corynebacterium casei LMG S-19264T (=DSM 44701T), isolated from a smear-ripened cheese.</title>
        <authorList>
            <consortium name="US DOE Joint Genome Institute (JGI-PGF)"/>
            <person name="Walter F."/>
            <person name="Albersmeier A."/>
            <person name="Kalinowski J."/>
            <person name="Ruckert C."/>
        </authorList>
    </citation>
    <scope>NUCLEOTIDE SEQUENCE</scope>
    <source>
        <strain evidence="9">KCTC 12343</strain>
    </source>
</reference>
<sequence length="444" mass="49906">MRDVVITLLVFGSLPYIFKRPSLGMVMWIWISVMNPHTQGWGFARDFPFAAIIAVTTVAAMATNAHRKYRYPLTPVTVTFVVFVAYMCLTAAFAIHPDYIMPQLIKVLKIMGMTIVVMMLLRKRKHVEWLIWTVVISIGFYGVKGGIFTLRSGGQYRVWGPIGTFIDGNNEIALALVMTIPLMLYLYTLLDNKWAKRAMILSMVLCALASLASYSRGAAIAMVGMLAFLWLKSRNKVMLGMLLILCVPVALVFMPEQWHARIDTIDEYEQDLSAMGRINAWWMAYNLANDRPLGGGFEIYDPHVFQLYAPIPEDVHAAHSIYFQVLGEHGWGGLVIYLALGIFTWLTGSRIISRSARFTELAWAGNLARMVQVSLLGFAVGGAFLSLTYFDVPYYLMAAMVATHLIVERERKMLVPKPLVSPLAPEPEPPDETAPEEELRHETA</sequence>
<feature type="transmembrane region" description="Helical" evidence="6">
    <location>
        <begin position="43"/>
        <end position="61"/>
    </location>
</feature>
<dbReference type="GO" id="GO:0016874">
    <property type="term" value="F:ligase activity"/>
    <property type="evidence" value="ECO:0007669"/>
    <property type="project" value="UniProtKB-KW"/>
</dbReference>
<dbReference type="PANTHER" id="PTHR37422">
    <property type="entry name" value="TEICHURONIC ACID BIOSYNTHESIS PROTEIN TUAE"/>
    <property type="match status" value="1"/>
</dbReference>
<dbReference type="Proteomes" id="UP000292307">
    <property type="component" value="Chromosome"/>
</dbReference>
<keyword evidence="4 6" id="KW-0472">Membrane</keyword>
<evidence type="ECO:0000256" key="1">
    <source>
        <dbReference type="ARBA" id="ARBA00004141"/>
    </source>
</evidence>
<feature type="transmembrane region" description="Helical" evidence="6">
    <location>
        <begin position="172"/>
        <end position="190"/>
    </location>
</feature>
<evidence type="ECO:0000256" key="3">
    <source>
        <dbReference type="ARBA" id="ARBA00022989"/>
    </source>
</evidence>
<accession>A0A411X595</accession>
<evidence type="ECO:0000313" key="11">
    <source>
        <dbReference type="Proteomes" id="UP000292307"/>
    </source>
</evidence>
<feature type="transmembrane region" description="Helical" evidence="6">
    <location>
        <begin position="237"/>
        <end position="254"/>
    </location>
</feature>
<evidence type="ECO:0000259" key="7">
    <source>
        <dbReference type="Pfam" id="PF04932"/>
    </source>
</evidence>
<dbReference type="InterPro" id="IPR017528">
    <property type="entry name" value="CHP03097O-antigen_lig-rel"/>
</dbReference>
<feature type="transmembrane region" description="Helical" evidence="6">
    <location>
        <begin position="129"/>
        <end position="152"/>
    </location>
</feature>
<dbReference type="Proteomes" id="UP000628442">
    <property type="component" value="Unassembled WGS sequence"/>
</dbReference>
<dbReference type="OrthoDB" id="9772644at2"/>
<dbReference type="Pfam" id="PF19358">
    <property type="entry name" value="DUF5935"/>
    <property type="match status" value="1"/>
</dbReference>
<evidence type="ECO:0000313" key="10">
    <source>
        <dbReference type="EMBL" id="QBI04190.1"/>
    </source>
</evidence>
<keyword evidence="11" id="KW-1185">Reference proteome</keyword>
<evidence type="ECO:0000256" key="5">
    <source>
        <dbReference type="SAM" id="MobiDB-lite"/>
    </source>
</evidence>
<feature type="transmembrane region" description="Helical" evidence="6">
    <location>
        <begin position="372"/>
        <end position="390"/>
    </location>
</feature>
<gene>
    <name evidence="10" type="ORF">EYF70_27745</name>
    <name evidence="9" type="ORF">GCM10007387_03760</name>
</gene>
<dbReference type="NCBIfam" id="TIGR03097">
    <property type="entry name" value="PEP_O_lig_1"/>
    <property type="match status" value="1"/>
</dbReference>
<organism evidence="9 12">
    <name type="scientific">Pseudoduganella albidiflava</name>
    <dbReference type="NCBI Taxonomy" id="321983"/>
    <lineage>
        <taxon>Bacteria</taxon>
        <taxon>Pseudomonadati</taxon>
        <taxon>Pseudomonadota</taxon>
        <taxon>Betaproteobacteria</taxon>
        <taxon>Burkholderiales</taxon>
        <taxon>Oxalobacteraceae</taxon>
        <taxon>Telluria group</taxon>
        <taxon>Pseudoduganella</taxon>
    </lineage>
</organism>
<dbReference type="RefSeq" id="WP_131148254.1">
    <property type="nucleotide sequence ID" value="NZ_BMWV01000001.1"/>
</dbReference>
<keyword evidence="3 6" id="KW-1133">Transmembrane helix</keyword>
<evidence type="ECO:0000256" key="2">
    <source>
        <dbReference type="ARBA" id="ARBA00022692"/>
    </source>
</evidence>